<organism evidence="2 3">
    <name type="scientific">Haloarcula rubra</name>
    <dbReference type="NCBI Taxonomy" id="2487747"/>
    <lineage>
        <taxon>Archaea</taxon>
        <taxon>Methanobacteriati</taxon>
        <taxon>Methanobacteriota</taxon>
        <taxon>Stenosarchaea group</taxon>
        <taxon>Halobacteria</taxon>
        <taxon>Halobacteriales</taxon>
        <taxon>Haloarculaceae</taxon>
        <taxon>Haloarcula</taxon>
    </lineage>
</organism>
<dbReference type="Proteomes" id="UP001430377">
    <property type="component" value="Unassembled WGS sequence"/>
</dbReference>
<evidence type="ECO:0000256" key="1">
    <source>
        <dbReference type="SAM" id="MobiDB-lite"/>
    </source>
</evidence>
<accession>A0AAW4PTB1</accession>
<reference evidence="2 3" key="1">
    <citation type="submission" date="2021-06" db="EMBL/GenBank/DDBJ databases">
        <title>Halomicroarcula sp. a new haloarchaeum isolated from saline soil.</title>
        <authorList>
            <person name="Duran-Viseras A."/>
            <person name="Sanchez-Porro C."/>
            <person name="Ventosa A."/>
        </authorList>
    </citation>
    <scope>NUCLEOTIDE SEQUENCE [LARGE SCALE GENOMIC DNA]</scope>
    <source>
        <strain evidence="2 3">F13</strain>
    </source>
</reference>
<proteinExistence type="predicted"/>
<comment type="caution">
    <text evidence="2">The sequence shown here is derived from an EMBL/GenBank/DDBJ whole genome shotgun (WGS) entry which is preliminary data.</text>
</comment>
<keyword evidence="3" id="KW-1185">Reference proteome</keyword>
<sequence length="51" mass="5433">MAHSPSRSCPKHRVVFAGVEGIERRREGARTGDEQRGPGTQVVDASAGCPE</sequence>
<name>A0AAW4PTB1_9EURY</name>
<evidence type="ECO:0000313" key="3">
    <source>
        <dbReference type="Proteomes" id="UP001430377"/>
    </source>
</evidence>
<dbReference type="AlphaFoldDB" id="A0AAW4PTB1"/>
<gene>
    <name evidence="2" type="ORF">EGH21_15705</name>
</gene>
<feature type="compositionally biased region" description="Basic and acidic residues" evidence="1">
    <location>
        <begin position="21"/>
        <end position="36"/>
    </location>
</feature>
<protein>
    <submittedName>
        <fullName evidence="2">Uncharacterized protein</fullName>
    </submittedName>
</protein>
<dbReference type="EMBL" id="RKLR01000007">
    <property type="protein sequence ID" value="MBX0324475.1"/>
    <property type="molecule type" value="Genomic_DNA"/>
</dbReference>
<evidence type="ECO:0000313" key="2">
    <source>
        <dbReference type="EMBL" id="MBX0324475.1"/>
    </source>
</evidence>
<feature type="region of interest" description="Disordered" evidence="1">
    <location>
        <begin position="20"/>
        <end position="51"/>
    </location>
</feature>